<evidence type="ECO:0000313" key="3">
    <source>
        <dbReference type="EMBL" id="HGT38937.1"/>
    </source>
</evidence>
<feature type="compositionally biased region" description="Basic and acidic residues" evidence="1">
    <location>
        <begin position="143"/>
        <end position="152"/>
    </location>
</feature>
<protein>
    <submittedName>
        <fullName evidence="3">FHA domain-containing protein</fullName>
    </submittedName>
</protein>
<dbReference type="SUPFAM" id="SSF49879">
    <property type="entry name" value="SMAD/FHA domain"/>
    <property type="match status" value="1"/>
</dbReference>
<dbReference type="SMART" id="SM00240">
    <property type="entry name" value="FHA"/>
    <property type="match status" value="1"/>
</dbReference>
<evidence type="ECO:0000259" key="2">
    <source>
        <dbReference type="PROSITE" id="PS50006"/>
    </source>
</evidence>
<accession>A0A7C4LMP8</accession>
<feature type="compositionally biased region" description="Low complexity" evidence="1">
    <location>
        <begin position="161"/>
        <end position="174"/>
    </location>
</feature>
<dbReference type="Gene3D" id="2.60.200.20">
    <property type="match status" value="1"/>
</dbReference>
<comment type="caution">
    <text evidence="3">The sequence shown here is derived from an EMBL/GenBank/DDBJ whole genome shotgun (WGS) entry which is preliminary data.</text>
</comment>
<reference evidence="3" key="1">
    <citation type="journal article" date="2020" name="mSystems">
        <title>Genome- and Community-Level Interaction Insights into Carbon Utilization and Element Cycling Functions of Hydrothermarchaeota in Hydrothermal Sediment.</title>
        <authorList>
            <person name="Zhou Z."/>
            <person name="Liu Y."/>
            <person name="Xu W."/>
            <person name="Pan J."/>
            <person name="Luo Z.H."/>
            <person name="Li M."/>
        </authorList>
    </citation>
    <scope>NUCLEOTIDE SEQUENCE [LARGE SCALE GENOMIC DNA]</scope>
    <source>
        <strain evidence="3">SpSt-508</strain>
    </source>
</reference>
<dbReference type="CDD" id="cd00060">
    <property type="entry name" value="FHA"/>
    <property type="match status" value="1"/>
</dbReference>
<dbReference type="Pfam" id="PF00498">
    <property type="entry name" value="FHA"/>
    <property type="match status" value="1"/>
</dbReference>
<feature type="domain" description="FHA" evidence="2">
    <location>
        <begin position="21"/>
        <end position="70"/>
    </location>
</feature>
<evidence type="ECO:0000256" key="1">
    <source>
        <dbReference type="SAM" id="MobiDB-lite"/>
    </source>
</evidence>
<dbReference type="EMBL" id="DSVQ01000012">
    <property type="protein sequence ID" value="HGT38937.1"/>
    <property type="molecule type" value="Genomic_DNA"/>
</dbReference>
<gene>
    <name evidence="3" type="ORF">ENS64_06695</name>
</gene>
<feature type="compositionally biased region" description="Pro residues" evidence="1">
    <location>
        <begin position="130"/>
        <end position="141"/>
    </location>
</feature>
<sequence>MYGELIPLGGGDPIPLLKPKLLVGRRSSCDITLNFPNVSSHHCEMELVNGYWRLRNLSNSNGTKVNGERIVERFVQPGDTIAFAKHAFEISYTPDPTAAPPEEEKDPFAVSLLEKAGLSRGEGPSRRRAPAPPPVAKPIPPKDAAEMDEHDLALQWLAEDAPPAAKSSKSSSSS</sequence>
<dbReference type="InterPro" id="IPR008984">
    <property type="entry name" value="SMAD_FHA_dom_sf"/>
</dbReference>
<feature type="region of interest" description="Disordered" evidence="1">
    <location>
        <begin position="114"/>
        <end position="174"/>
    </location>
</feature>
<organism evidence="3">
    <name type="scientific">Schlesneria paludicola</name>
    <dbReference type="NCBI Taxonomy" id="360056"/>
    <lineage>
        <taxon>Bacteria</taxon>
        <taxon>Pseudomonadati</taxon>
        <taxon>Planctomycetota</taxon>
        <taxon>Planctomycetia</taxon>
        <taxon>Planctomycetales</taxon>
        <taxon>Planctomycetaceae</taxon>
        <taxon>Schlesneria</taxon>
    </lineage>
</organism>
<dbReference type="PROSITE" id="PS50006">
    <property type="entry name" value="FHA_DOMAIN"/>
    <property type="match status" value="1"/>
</dbReference>
<proteinExistence type="predicted"/>
<name>A0A7C4LMP8_9PLAN</name>
<dbReference type="InterPro" id="IPR000253">
    <property type="entry name" value="FHA_dom"/>
</dbReference>
<dbReference type="AlphaFoldDB" id="A0A7C4LMP8"/>